<comment type="caution">
    <text evidence="1">The sequence shown here is derived from an EMBL/GenBank/DDBJ whole genome shotgun (WGS) entry which is preliminary data.</text>
</comment>
<name>A0A175RUK5_9MICO</name>
<reference evidence="1 2" key="1">
    <citation type="journal article" date="2016" name="Front. Microbiol.">
        <title>Genomic Resource of Rice Seed Associated Bacteria.</title>
        <authorList>
            <person name="Midha S."/>
            <person name="Bansal K."/>
            <person name="Sharma S."/>
            <person name="Kumar N."/>
            <person name="Patil P.P."/>
            <person name="Chaudhry V."/>
            <person name="Patil P.B."/>
        </authorList>
    </citation>
    <scope>NUCLEOTIDE SEQUENCE [LARGE SCALE GENOMIC DNA]</scope>
    <source>
        <strain evidence="1 2">NS184</strain>
    </source>
</reference>
<dbReference type="AlphaFoldDB" id="A0A175RUK5"/>
<protein>
    <submittedName>
        <fullName evidence="1">Uncharacterized protein</fullName>
    </submittedName>
</protein>
<dbReference type="PATRIC" id="fig|33881.3.peg.1911"/>
<dbReference type="Proteomes" id="UP000078252">
    <property type="component" value="Unassembled WGS sequence"/>
</dbReference>
<dbReference type="STRING" id="33881.NS184_07945"/>
<accession>A0A175RUK5</accession>
<organism evidence="1 2">
    <name type="scientific">Curtobacterium luteum</name>
    <dbReference type="NCBI Taxonomy" id="33881"/>
    <lineage>
        <taxon>Bacteria</taxon>
        <taxon>Bacillati</taxon>
        <taxon>Actinomycetota</taxon>
        <taxon>Actinomycetes</taxon>
        <taxon>Micrococcales</taxon>
        <taxon>Microbacteriaceae</taxon>
        <taxon>Curtobacterium</taxon>
    </lineage>
</organism>
<gene>
    <name evidence="1" type="ORF">NS184_07945</name>
</gene>
<evidence type="ECO:0000313" key="1">
    <source>
        <dbReference type="EMBL" id="KTR07207.1"/>
    </source>
</evidence>
<dbReference type="EMBL" id="LDQC01000042">
    <property type="protein sequence ID" value="KTR07207.1"/>
    <property type="molecule type" value="Genomic_DNA"/>
</dbReference>
<evidence type="ECO:0000313" key="2">
    <source>
        <dbReference type="Proteomes" id="UP000078252"/>
    </source>
</evidence>
<proteinExistence type="predicted"/>
<sequence length="93" mass="9069">MSTGVALGVGAGVAVREPLPSGPAAAVLVGAGTASSPPDSEQLLSTSIVDTATAVAPSAAIVLVLRPTSFPLATTLVRCRRTASTTGTGRPRS</sequence>